<dbReference type="PANTHER" id="PTHR34857">
    <property type="entry name" value="SLL0384 PROTEIN"/>
    <property type="match status" value="1"/>
</dbReference>
<proteinExistence type="inferred from homology"/>
<comment type="similarity">
    <text evidence="2">Belongs to the CbiQ family.</text>
</comment>
<protein>
    <submittedName>
        <fullName evidence="8">Cobalt/nickel transport system permease protein</fullName>
    </submittedName>
</protein>
<evidence type="ECO:0000256" key="3">
    <source>
        <dbReference type="ARBA" id="ARBA00022475"/>
    </source>
</evidence>
<dbReference type="OrthoDB" id="4533at2"/>
<evidence type="ECO:0000256" key="7">
    <source>
        <dbReference type="SAM" id="Phobius"/>
    </source>
</evidence>
<dbReference type="Proteomes" id="UP000193083">
    <property type="component" value="Unassembled WGS sequence"/>
</dbReference>
<feature type="transmembrane region" description="Helical" evidence="7">
    <location>
        <begin position="25"/>
        <end position="42"/>
    </location>
</feature>
<dbReference type="AlphaFoldDB" id="A0A1X7MQY1"/>
<dbReference type="InterPro" id="IPR051611">
    <property type="entry name" value="ECF_transporter_component"/>
</dbReference>
<sequence>MSGNACIASIFVEDRDAKAIARVDPCMRLAAALLFVAVLAFLRSPAPLTVALATGIAAVSWARPPARSTLRRLAGVEGFLALFLVSLPFTVAGTEMFSLFGYPASREGLERALAIVVRVNAAALVIAALISTMGTMRLASAMAGIGIPARIAHLFQLTVRYIGVFHEEYSRLRRAMMARAFRAGSNQHSWRTLGNLVGMLLVRSIERAERVSWAMKSRGFSGSFPDFDQQRMQAADIAFCATWIGVAAALVVLEFLV</sequence>
<dbReference type="PANTHER" id="PTHR34857:SF2">
    <property type="entry name" value="SLL0384 PROTEIN"/>
    <property type="match status" value="1"/>
</dbReference>
<keyword evidence="3" id="KW-1003">Cell membrane</keyword>
<evidence type="ECO:0000256" key="6">
    <source>
        <dbReference type="ARBA" id="ARBA00023136"/>
    </source>
</evidence>
<keyword evidence="5 7" id="KW-1133">Transmembrane helix</keyword>
<dbReference type="GO" id="GO:0006824">
    <property type="term" value="P:cobalt ion transport"/>
    <property type="evidence" value="ECO:0007669"/>
    <property type="project" value="InterPro"/>
</dbReference>
<organism evidence="8 9">
    <name type="scientific">Mesorhizobium australicum</name>
    <dbReference type="NCBI Taxonomy" id="536018"/>
    <lineage>
        <taxon>Bacteria</taxon>
        <taxon>Pseudomonadati</taxon>
        <taxon>Pseudomonadota</taxon>
        <taxon>Alphaproteobacteria</taxon>
        <taxon>Hyphomicrobiales</taxon>
        <taxon>Phyllobacteriaceae</taxon>
        <taxon>Mesorhizobium</taxon>
    </lineage>
</organism>
<dbReference type="EMBL" id="FXBL01000003">
    <property type="protein sequence ID" value="SMH26446.1"/>
    <property type="molecule type" value="Genomic_DNA"/>
</dbReference>
<dbReference type="InterPro" id="IPR003339">
    <property type="entry name" value="ABC/ECF_trnsptr_transmembrane"/>
</dbReference>
<comment type="subcellular location">
    <subcellularLocation>
        <location evidence="1">Cell membrane</location>
        <topology evidence="1">Multi-pass membrane protein</topology>
    </subcellularLocation>
</comment>
<evidence type="ECO:0000313" key="9">
    <source>
        <dbReference type="Proteomes" id="UP000193083"/>
    </source>
</evidence>
<feature type="transmembrane region" description="Helical" evidence="7">
    <location>
        <begin position="78"/>
        <end position="100"/>
    </location>
</feature>
<dbReference type="RefSeq" id="WP_085462530.1">
    <property type="nucleotide sequence ID" value="NZ_FXBL01000003.1"/>
</dbReference>
<name>A0A1X7MQY1_9HYPH</name>
<gene>
    <name evidence="8" type="ORF">SAMN02982922_0245</name>
</gene>
<dbReference type="GO" id="GO:0043190">
    <property type="term" value="C:ATP-binding cassette (ABC) transporter complex"/>
    <property type="evidence" value="ECO:0007669"/>
    <property type="project" value="InterPro"/>
</dbReference>
<evidence type="ECO:0000256" key="2">
    <source>
        <dbReference type="ARBA" id="ARBA00008564"/>
    </source>
</evidence>
<evidence type="ECO:0000256" key="4">
    <source>
        <dbReference type="ARBA" id="ARBA00022692"/>
    </source>
</evidence>
<dbReference type="Pfam" id="PF02361">
    <property type="entry name" value="CbiQ"/>
    <property type="match status" value="1"/>
</dbReference>
<accession>A0A1X7MQY1</accession>
<feature type="transmembrane region" description="Helical" evidence="7">
    <location>
        <begin position="237"/>
        <end position="256"/>
    </location>
</feature>
<reference evidence="8 9" key="1">
    <citation type="submission" date="2017-04" db="EMBL/GenBank/DDBJ databases">
        <authorList>
            <person name="Afonso C.L."/>
            <person name="Miller P.J."/>
            <person name="Scott M.A."/>
            <person name="Spackman E."/>
            <person name="Goraichik I."/>
            <person name="Dimitrov K.M."/>
            <person name="Suarez D.L."/>
            <person name="Swayne D.E."/>
        </authorList>
    </citation>
    <scope>NUCLEOTIDE SEQUENCE [LARGE SCALE GENOMIC DNA]</scope>
    <source>
        <strain evidence="8 9">B5P</strain>
    </source>
</reference>
<keyword evidence="4 7" id="KW-0812">Transmembrane</keyword>
<dbReference type="CDD" id="cd16914">
    <property type="entry name" value="EcfT"/>
    <property type="match status" value="1"/>
</dbReference>
<dbReference type="NCBIfam" id="TIGR02454">
    <property type="entry name" value="ECF_T_CbiQ"/>
    <property type="match status" value="1"/>
</dbReference>
<feature type="transmembrane region" description="Helical" evidence="7">
    <location>
        <begin position="112"/>
        <end position="132"/>
    </location>
</feature>
<evidence type="ECO:0000313" key="8">
    <source>
        <dbReference type="EMBL" id="SMH26446.1"/>
    </source>
</evidence>
<keyword evidence="9" id="KW-1185">Reference proteome</keyword>
<evidence type="ECO:0000256" key="1">
    <source>
        <dbReference type="ARBA" id="ARBA00004651"/>
    </source>
</evidence>
<evidence type="ECO:0000256" key="5">
    <source>
        <dbReference type="ARBA" id="ARBA00022989"/>
    </source>
</evidence>
<dbReference type="InterPro" id="IPR012809">
    <property type="entry name" value="ECF_CbiQ"/>
</dbReference>
<keyword evidence="6 7" id="KW-0472">Membrane</keyword>